<proteinExistence type="predicted"/>
<dbReference type="SUPFAM" id="SSF54909">
    <property type="entry name" value="Dimeric alpha+beta barrel"/>
    <property type="match status" value="1"/>
</dbReference>
<accession>A0ABV0D027</accession>
<sequence>MRYIQTHPVQLDTDAAENADYDGIAELWFDSQEGMEAVLTSQTYNDVVFPGEKTFLDHDNTLILVGEQFEIIGNHREGA</sequence>
<dbReference type="InterPro" id="IPR009799">
    <property type="entry name" value="EthD_dom"/>
</dbReference>
<dbReference type="Gene3D" id="3.30.70.100">
    <property type="match status" value="1"/>
</dbReference>
<comment type="caution">
    <text evidence="2">The sequence shown here is derived from an EMBL/GenBank/DDBJ whole genome shotgun (WGS) entry which is preliminary data.</text>
</comment>
<keyword evidence="3" id="KW-1185">Reference proteome</keyword>
<dbReference type="Proteomes" id="UP001484535">
    <property type="component" value="Unassembled WGS sequence"/>
</dbReference>
<dbReference type="InterPro" id="IPR011008">
    <property type="entry name" value="Dimeric_a/b-barrel"/>
</dbReference>
<evidence type="ECO:0000259" key="1">
    <source>
        <dbReference type="Pfam" id="PF07110"/>
    </source>
</evidence>
<name>A0ABV0D027_9SPHN</name>
<evidence type="ECO:0000313" key="2">
    <source>
        <dbReference type="EMBL" id="MEN7538467.1"/>
    </source>
</evidence>
<feature type="domain" description="EthD" evidence="1">
    <location>
        <begin position="7"/>
        <end position="58"/>
    </location>
</feature>
<reference evidence="2 3" key="1">
    <citation type="submission" date="2024-05" db="EMBL/GenBank/DDBJ databases">
        <authorList>
            <person name="Park S."/>
        </authorList>
    </citation>
    <scope>NUCLEOTIDE SEQUENCE [LARGE SCALE GENOMIC DNA]</scope>
    <source>
        <strain evidence="2 3">DGU5</strain>
    </source>
</reference>
<gene>
    <name evidence="2" type="ORF">ABDJ38_14890</name>
</gene>
<protein>
    <submittedName>
        <fullName evidence="2">EthD domain-containing protein</fullName>
    </submittedName>
</protein>
<dbReference type="EMBL" id="JBDLBR010000005">
    <property type="protein sequence ID" value="MEN7538467.1"/>
    <property type="molecule type" value="Genomic_DNA"/>
</dbReference>
<evidence type="ECO:0000313" key="3">
    <source>
        <dbReference type="Proteomes" id="UP001484535"/>
    </source>
</evidence>
<organism evidence="2 3">
    <name type="scientific">Aurantiacibacter flavus</name>
    <dbReference type="NCBI Taxonomy" id="3145232"/>
    <lineage>
        <taxon>Bacteria</taxon>
        <taxon>Pseudomonadati</taxon>
        <taxon>Pseudomonadota</taxon>
        <taxon>Alphaproteobacteria</taxon>
        <taxon>Sphingomonadales</taxon>
        <taxon>Erythrobacteraceae</taxon>
        <taxon>Aurantiacibacter</taxon>
    </lineage>
</organism>
<dbReference type="Pfam" id="PF07110">
    <property type="entry name" value="EthD"/>
    <property type="match status" value="1"/>
</dbReference>